<proteinExistence type="predicted"/>
<reference evidence="2" key="2">
    <citation type="submission" date="2021-10" db="EMBL/GenBank/DDBJ databases">
        <title>Collection of gut derived symbiotic bacterial strains cultured from healthy donors.</title>
        <authorList>
            <person name="Lin H."/>
            <person name="Littmann E."/>
            <person name="Kohout C."/>
            <person name="Pamer E.G."/>
        </authorList>
    </citation>
    <scope>NUCLEOTIDE SEQUENCE</scope>
    <source>
        <strain evidence="2">DFI.2.94</strain>
    </source>
</reference>
<sequence>MRIINPIGGIILLFVLLGTLGCSEDSFQDEAKPVICPSVVYPEGAKLARVWYGAGISSPLSLAKEYVYDESGRISKVLHPLNTEDGEGYLIGYVEYVYDEWGFLSKEVYFNRNLDQTYHNLSTLHYKYDEQGRKIKEITEYPVIGKSKVTVFSYKNNLLERKVEYDELGRKLTYTDYEYDEAGLLTKETIRDPETSEVLRYSEYRNENGLNMEIMVYADLPTEKESIELRRITKSYDQNGNLLQLVSEELASSSSQSSFSESYEYI</sequence>
<dbReference type="EMBL" id="JAJCNI010000039">
    <property type="protein sequence ID" value="MCB6520136.1"/>
    <property type="molecule type" value="Genomic_DNA"/>
</dbReference>
<dbReference type="GeneID" id="93525938"/>
<accession>A0A173VUQ4</accession>
<reference evidence="1 3" key="1">
    <citation type="submission" date="2015-09" db="EMBL/GenBank/DDBJ databases">
        <authorList>
            <consortium name="Pathogen Informatics"/>
        </authorList>
    </citation>
    <scope>NUCLEOTIDE SEQUENCE [LARGE SCALE GENOMIC DNA]</scope>
    <source>
        <strain evidence="1 3">2789STDY5608872</strain>
    </source>
</reference>
<evidence type="ECO:0000313" key="2">
    <source>
        <dbReference type="EMBL" id="MCB6520136.1"/>
    </source>
</evidence>
<organism evidence="1 3">
    <name type="scientific">Parabacteroides distasonis</name>
    <dbReference type="NCBI Taxonomy" id="823"/>
    <lineage>
        <taxon>Bacteria</taxon>
        <taxon>Pseudomonadati</taxon>
        <taxon>Bacteroidota</taxon>
        <taxon>Bacteroidia</taxon>
        <taxon>Bacteroidales</taxon>
        <taxon>Tannerellaceae</taxon>
        <taxon>Parabacteroides</taxon>
    </lineage>
</organism>
<dbReference type="Proteomes" id="UP000095591">
    <property type="component" value="Unassembled WGS sequence"/>
</dbReference>
<dbReference type="AlphaFoldDB" id="A0A173VUQ4"/>
<dbReference type="Gene3D" id="2.180.10.10">
    <property type="entry name" value="RHS repeat-associated core"/>
    <property type="match status" value="1"/>
</dbReference>
<dbReference type="EMBL" id="CYXP01000009">
    <property type="protein sequence ID" value="CUN30804.1"/>
    <property type="molecule type" value="Genomic_DNA"/>
</dbReference>
<gene>
    <name evidence="1" type="ORF">ERS852429_03638</name>
    <name evidence="2" type="ORF">LI194_20360</name>
</gene>
<name>A0A173VUQ4_PARDI</name>
<dbReference type="Proteomes" id="UP001198806">
    <property type="component" value="Unassembled WGS sequence"/>
</dbReference>
<dbReference type="RefSeq" id="WP_227154496.1">
    <property type="nucleotide sequence ID" value="NZ_AP019729.1"/>
</dbReference>
<protein>
    <submittedName>
        <fullName evidence="1">YD repeat (Two copies)</fullName>
    </submittedName>
</protein>
<evidence type="ECO:0000313" key="3">
    <source>
        <dbReference type="Proteomes" id="UP000095591"/>
    </source>
</evidence>
<dbReference type="PROSITE" id="PS51257">
    <property type="entry name" value="PROKAR_LIPOPROTEIN"/>
    <property type="match status" value="1"/>
</dbReference>
<evidence type="ECO:0000313" key="1">
    <source>
        <dbReference type="EMBL" id="CUN30804.1"/>
    </source>
</evidence>